<keyword evidence="3" id="KW-0472">Membrane</keyword>
<dbReference type="PANTHER" id="PTHR32309:SF31">
    <property type="entry name" value="CAPSULAR EXOPOLYSACCHARIDE FAMILY"/>
    <property type="match status" value="1"/>
</dbReference>
<gene>
    <name evidence="4" type="ORF">COW36_10660</name>
</gene>
<protein>
    <recommendedName>
        <fullName evidence="6">Polysaccharide chain length determinant N-terminal domain-containing protein</fullName>
    </recommendedName>
</protein>
<feature type="transmembrane region" description="Helical" evidence="3">
    <location>
        <begin position="419"/>
        <end position="439"/>
    </location>
</feature>
<feature type="transmembrane region" description="Helical" evidence="3">
    <location>
        <begin position="40"/>
        <end position="58"/>
    </location>
</feature>
<keyword evidence="3" id="KW-0812">Transmembrane</keyword>
<evidence type="ECO:0008006" key="6">
    <source>
        <dbReference type="Google" id="ProtNLM"/>
    </source>
</evidence>
<dbReference type="PANTHER" id="PTHR32309">
    <property type="entry name" value="TYROSINE-PROTEIN KINASE"/>
    <property type="match status" value="1"/>
</dbReference>
<feature type="coiled-coil region" evidence="1">
    <location>
        <begin position="358"/>
        <end position="385"/>
    </location>
</feature>
<accession>A0A2M7G550</accession>
<sequence>MSQSAAEQLDSLELEEPASSPPAGGGFDLQLLSISLLRKLPLVLLLTCLGTTAGFFASKKIQVQYQAHTVLLNHNKNTASNPDIYIDPSLRTILETVKVRGNLEELKRRLNLALDPEDLFSAIEVKQGYRNDIIQIQATADSPQLAADMANTLSSIFQTSSAGISRSVAERVYRFRQSQHEALLKELKLAQNRLDQFQRKNNVSFYQDTTRLILEQIKQLDLDQYNARIQLEKDRLRLGDLGKQLKSRPENIRVTTTVRHRTQVRYGELQNELKGLLERYTEANPKVIALKAQLHALEVQMQNEGKLDPEEESFGMDPVVRELRIQQAQLGASLSGTEQQITSLGKASQAYQKRLSKLSLLEKDFDNLKRDIDRLSENLRENDAHLAEAFHAMRSNISSFDIVEHASLPQAPLPTRRKLLLLAGLAVGLMLGFGSALAWELADLRIKSPRQFKGLGLEYLGLLPQQIRKSHKLYYQNWLLFINRLFIRLQATPSGAEKGPCLLLIAGERPEQGCSFVSEQLLETLRFRGEQLVHIRPALDTDSGHQDLTPWLQSHQESLPLPLRADSQTQVYTTSLNEKAQQRPLLLDKLPELLQRHQEVSYILWELPALEDHLPWLLMLAPMASALLVVTRFRSVLTRQLKGELAELRALTPQLPAYALLNQVPWAYRNLKGD</sequence>
<evidence type="ECO:0000256" key="2">
    <source>
        <dbReference type="SAM" id="MobiDB-lite"/>
    </source>
</evidence>
<organism evidence="4 5">
    <name type="scientific">bacterium (Candidatus Blackallbacteria) CG17_big_fil_post_rev_8_21_14_2_50_48_46</name>
    <dbReference type="NCBI Taxonomy" id="2014261"/>
    <lineage>
        <taxon>Bacteria</taxon>
        <taxon>Candidatus Blackallbacteria</taxon>
    </lineage>
</organism>
<proteinExistence type="predicted"/>
<keyword evidence="1" id="KW-0175">Coiled coil</keyword>
<evidence type="ECO:0000256" key="1">
    <source>
        <dbReference type="SAM" id="Coils"/>
    </source>
</evidence>
<comment type="caution">
    <text evidence="4">The sequence shown here is derived from an EMBL/GenBank/DDBJ whole genome shotgun (WGS) entry which is preliminary data.</text>
</comment>
<keyword evidence="3" id="KW-1133">Transmembrane helix</keyword>
<dbReference type="Proteomes" id="UP000231019">
    <property type="component" value="Unassembled WGS sequence"/>
</dbReference>
<evidence type="ECO:0000256" key="3">
    <source>
        <dbReference type="SAM" id="Phobius"/>
    </source>
</evidence>
<evidence type="ECO:0000313" key="4">
    <source>
        <dbReference type="EMBL" id="PIW16929.1"/>
    </source>
</evidence>
<evidence type="ECO:0000313" key="5">
    <source>
        <dbReference type="Proteomes" id="UP000231019"/>
    </source>
</evidence>
<name>A0A2M7G550_9BACT</name>
<dbReference type="EMBL" id="PFFQ01000032">
    <property type="protein sequence ID" value="PIW16929.1"/>
    <property type="molecule type" value="Genomic_DNA"/>
</dbReference>
<dbReference type="InterPro" id="IPR050445">
    <property type="entry name" value="Bact_polysacc_biosynth/exp"/>
</dbReference>
<dbReference type="AlphaFoldDB" id="A0A2M7G550"/>
<reference evidence="4 5" key="1">
    <citation type="submission" date="2017-09" db="EMBL/GenBank/DDBJ databases">
        <title>Depth-based differentiation of microbial function through sediment-hosted aquifers and enrichment of novel symbionts in the deep terrestrial subsurface.</title>
        <authorList>
            <person name="Probst A.J."/>
            <person name="Ladd B."/>
            <person name="Jarett J.K."/>
            <person name="Geller-Mcgrath D.E."/>
            <person name="Sieber C.M."/>
            <person name="Emerson J.B."/>
            <person name="Anantharaman K."/>
            <person name="Thomas B.C."/>
            <person name="Malmstrom R."/>
            <person name="Stieglmeier M."/>
            <person name="Klingl A."/>
            <person name="Woyke T."/>
            <person name="Ryan C.M."/>
            <person name="Banfield J.F."/>
        </authorList>
    </citation>
    <scope>NUCLEOTIDE SEQUENCE [LARGE SCALE GENOMIC DNA]</scope>
    <source>
        <strain evidence="4">CG17_big_fil_post_rev_8_21_14_2_50_48_46</strain>
    </source>
</reference>
<feature type="region of interest" description="Disordered" evidence="2">
    <location>
        <begin position="1"/>
        <end position="22"/>
    </location>
</feature>